<dbReference type="AlphaFoldDB" id="X6NFX9"/>
<proteinExistence type="predicted"/>
<gene>
    <name evidence="1" type="ORF">RFI_12488</name>
</gene>
<dbReference type="EMBL" id="ASPP01009058">
    <property type="protein sequence ID" value="ETO24669.1"/>
    <property type="molecule type" value="Genomic_DNA"/>
</dbReference>
<keyword evidence="2" id="KW-1185">Reference proteome</keyword>
<evidence type="ECO:0000313" key="2">
    <source>
        <dbReference type="Proteomes" id="UP000023152"/>
    </source>
</evidence>
<accession>X6NFX9</accession>
<dbReference type="Proteomes" id="UP000023152">
    <property type="component" value="Unassembled WGS sequence"/>
</dbReference>
<comment type="caution">
    <text evidence="1">The sequence shown here is derived from an EMBL/GenBank/DDBJ whole genome shotgun (WGS) entry which is preliminary data.</text>
</comment>
<protein>
    <submittedName>
        <fullName evidence="1">Uncharacterized protein</fullName>
    </submittedName>
</protein>
<organism evidence="1 2">
    <name type="scientific">Reticulomyxa filosa</name>
    <dbReference type="NCBI Taxonomy" id="46433"/>
    <lineage>
        <taxon>Eukaryota</taxon>
        <taxon>Sar</taxon>
        <taxon>Rhizaria</taxon>
        <taxon>Retaria</taxon>
        <taxon>Foraminifera</taxon>
        <taxon>Monothalamids</taxon>
        <taxon>Reticulomyxidae</taxon>
        <taxon>Reticulomyxa</taxon>
    </lineage>
</organism>
<sequence>MQMEQWLTCDYDSGFKFLSNCLDKPSAVILKPPKAVGYWCEYGENKGPEVYKSRLEWDLEVQEKINPINDLTAEQFDKEIEHAVQISENIKKSKLHSPYENRFAKKRNLFEATSSFSLETFVYHKSITDNNASIVAFFFFVGGK</sequence>
<evidence type="ECO:0000313" key="1">
    <source>
        <dbReference type="EMBL" id="ETO24669.1"/>
    </source>
</evidence>
<name>X6NFX9_RETFI</name>
<reference evidence="1 2" key="1">
    <citation type="journal article" date="2013" name="Curr. Biol.">
        <title>The Genome of the Foraminiferan Reticulomyxa filosa.</title>
        <authorList>
            <person name="Glockner G."/>
            <person name="Hulsmann N."/>
            <person name="Schleicher M."/>
            <person name="Noegel A.A."/>
            <person name="Eichinger L."/>
            <person name="Gallinger C."/>
            <person name="Pawlowski J."/>
            <person name="Sierra R."/>
            <person name="Euteneuer U."/>
            <person name="Pillet L."/>
            <person name="Moustafa A."/>
            <person name="Platzer M."/>
            <person name="Groth M."/>
            <person name="Szafranski K."/>
            <person name="Schliwa M."/>
        </authorList>
    </citation>
    <scope>NUCLEOTIDE SEQUENCE [LARGE SCALE GENOMIC DNA]</scope>
</reference>